<dbReference type="SUPFAM" id="SSF52540">
    <property type="entry name" value="P-loop containing nucleoside triphosphate hydrolases"/>
    <property type="match status" value="1"/>
</dbReference>
<dbReference type="RefSeq" id="XP_013773002.2">
    <property type="nucleotide sequence ID" value="XM_013917548.2"/>
</dbReference>
<dbReference type="Pfam" id="PF00685">
    <property type="entry name" value="Sulfotransfer_1"/>
    <property type="match status" value="1"/>
</dbReference>
<sequence>MLSTSKLTSTNNKLQILLLSYARSGSSFLGDLLQSYSKVFYIFEPLHYFRNKMTHLHTKNSSQFLYDLFNCNFSEWRSFLSWTRRYKQYKNLERNRRFWSACSVGRNTNRCYNFRFVTSFCKMHSMQVIKVIRVSLTQVGWMLQTSPDMNLKVIHLIRDPRGTMKSRLMEEVIAFWCKKSLCSNPMSLCTQINDDLNYACKMGSMFSEKYKLLRYEDLARKPLETAQDLFKFLGLNTLPKEVIDFVETHTKGTKSIKKQKQTEEWAYSTFRNSSETAFSWVKQLPFRTVLSIQSMCKSVLDRMSYVALSSPAQSKNPQLLADMFNKSNVC</sequence>
<keyword evidence="2" id="KW-1185">Reference proteome</keyword>
<dbReference type="InterPro" id="IPR000863">
    <property type="entry name" value="Sulfotransferase_dom"/>
</dbReference>
<evidence type="ECO:0000259" key="1">
    <source>
        <dbReference type="Pfam" id="PF00685"/>
    </source>
</evidence>
<feature type="domain" description="Sulfotransferase" evidence="1">
    <location>
        <begin position="15"/>
        <end position="303"/>
    </location>
</feature>
<accession>A0ABM1B1P2</accession>
<evidence type="ECO:0000313" key="3">
    <source>
        <dbReference type="RefSeq" id="XP_013773002.2"/>
    </source>
</evidence>
<reference evidence="3" key="1">
    <citation type="submission" date="2025-08" db="UniProtKB">
        <authorList>
            <consortium name="RefSeq"/>
        </authorList>
    </citation>
    <scope>IDENTIFICATION</scope>
    <source>
        <tissue evidence="3">Muscle</tissue>
    </source>
</reference>
<evidence type="ECO:0000313" key="2">
    <source>
        <dbReference type="Proteomes" id="UP000694941"/>
    </source>
</evidence>
<proteinExistence type="predicted"/>
<gene>
    <name evidence="3" type="primary">LOC106458092</name>
</gene>
<dbReference type="Gene3D" id="3.40.50.300">
    <property type="entry name" value="P-loop containing nucleotide triphosphate hydrolases"/>
    <property type="match status" value="1"/>
</dbReference>
<organism evidence="2 3">
    <name type="scientific">Limulus polyphemus</name>
    <name type="common">Atlantic horseshoe crab</name>
    <dbReference type="NCBI Taxonomy" id="6850"/>
    <lineage>
        <taxon>Eukaryota</taxon>
        <taxon>Metazoa</taxon>
        <taxon>Ecdysozoa</taxon>
        <taxon>Arthropoda</taxon>
        <taxon>Chelicerata</taxon>
        <taxon>Merostomata</taxon>
        <taxon>Xiphosura</taxon>
        <taxon>Limulidae</taxon>
        <taxon>Limulus</taxon>
    </lineage>
</organism>
<dbReference type="GeneID" id="106458092"/>
<dbReference type="PANTHER" id="PTHR10704:SF44">
    <property type="entry name" value="LD35051P-RELATED"/>
    <property type="match status" value="1"/>
</dbReference>
<protein>
    <submittedName>
        <fullName evidence="3">Carbohydrate sulfotransferase 1-like</fullName>
    </submittedName>
</protein>
<dbReference type="PANTHER" id="PTHR10704">
    <property type="entry name" value="CARBOHYDRATE SULFOTRANSFERASE"/>
    <property type="match status" value="1"/>
</dbReference>
<dbReference type="InterPro" id="IPR027417">
    <property type="entry name" value="P-loop_NTPase"/>
</dbReference>
<dbReference type="InterPro" id="IPR051135">
    <property type="entry name" value="Gal/GlcNAc/GalNAc_ST"/>
</dbReference>
<name>A0ABM1B1P2_LIMPO</name>
<dbReference type="Proteomes" id="UP000694941">
    <property type="component" value="Unplaced"/>
</dbReference>